<proteinExistence type="predicted"/>
<dbReference type="RefSeq" id="WP_102994582.1">
    <property type="nucleotide sequence ID" value="NZ_CP025938.1"/>
</dbReference>
<gene>
    <name evidence="1" type="ORF">C1A40_02850</name>
</gene>
<dbReference type="KEGG" id="taj:C1A40_02850"/>
<protein>
    <submittedName>
        <fullName evidence="1">Uncharacterized protein</fullName>
    </submittedName>
</protein>
<evidence type="ECO:0000313" key="1">
    <source>
        <dbReference type="EMBL" id="AUS04474.1"/>
    </source>
</evidence>
<dbReference type="Proteomes" id="UP000236592">
    <property type="component" value="Chromosome"/>
</dbReference>
<name>A0A2I7SF13_9FLAO</name>
<sequence length="140" mass="16187">MIKIRSTQKLATSNSKGLCDVQRTLSNFTFDLEKRVIRTIVTDVLFQEQEIEIDEETITERLIIETRQGEAYEYTIKEIDDFYALIGTDITKEEGFSVGLLSNLTSVLIAETSSYERQTMSNWIPDTEHVLVHEFTKIEE</sequence>
<dbReference type="EMBL" id="CP025938">
    <property type="protein sequence ID" value="AUS04474.1"/>
    <property type="molecule type" value="Genomic_DNA"/>
</dbReference>
<accession>A0A2I7SF13</accession>
<reference evidence="2" key="1">
    <citation type="submission" date="2018-01" db="EMBL/GenBank/DDBJ databases">
        <title>Complete genome of Tamlana sp. UJ94.</title>
        <authorList>
            <person name="Jung J."/>
            <person name="Chung D."/>
            <person name="Bae S.S."/>
            <person name="Baek K."/>
        </authorList>
    </citation>
    <scope>NUCLEOTIDE SEQUENCE [LARGE SCALE GENOMIC DNA]</scope>
    <source>
        <strain evidence="2">UJ94</strain>
    </source>
</reference>
<dbReference type="AlphaFoldDB" id="A0A2I7SF13"/>
<evidence type="ECO:0000313" key="2">
    <source>
        <dbReference type="Proteomes" id="UP000236592"/>
    </source>
</evidence>
<keyword evidence="2" id="KW-1185">Reference proteome</keyword>
<organism evidence="1 2">
    <name type="scientific">Pseudotamlana carrageenivorans</name>
    <dbReference type="NCBI Taxonomy" id="2069432"/>
    <lineage>
        <taxon>Bacteria</taxon>
        <taxon>Pseudomonadati</taxon>
        <taxon>Bacteroidota</taxon>
        <taxon>Flavobacteriia</taxon>
        <taxon>Flavobacteriales</taxon>
        <taxon>Flavobacteriaceae</taxon>
        <taxon>Pseudotamlana</taxon>
    </lineage>
</organism>